<organism evidence="1 2">
    <name type="scientific">Neisseria bacilliformis ATCC BAA-1200</name>
    <dbReference type="NCBI Taxonomy" id="888742"/>
    <lineage>
        <taxon>Bacteria</taxon>
        <taxon>Pseudomonadati</taxon>
        <taxon>Pseudomonadota</taxon>
        <taxon>Betaproteobacteria</taxon>
        <taxon>Neisseriales</taxon>
        <taxon>Neisseriaceae</taxon>
        <taxon>Neisseria</taxon>
    </lineage>
</organism>
<accession>F2BBQ1</accession>
<evidence type="ECO:0000313" key="2">
    <source>
        <dbReference type="Proteomes" id="UP000004105"/>
    </source>
</evidence>
<dbReference type="Proteomes" id="UP000004105">
    <property type="component" value="Unassembled WGS sequence"/>
</dbReference>
<dbReference type="AlphaFoldDB" id="F2BBQ1"/>
<evidence type="ECO:0000313" key="1">
    <source>
        <dbReference type="EMBL" id="EGF11197.1"/>
    </source>
</evidence>
<protein>
    <submittedName>
        <fullName evidence="1">Hypothetical bacteriophage protein</fullName>
    </submittedName>
</protein>
<dbReference type="EMBL" id="AFAY01000022">
    <property type="protein sequence ID" value="EGF11197.1"/>
    <property type="molecule type" value="Genomic_DNA"/>
</dbReference>
<gene>
    <name evidence="1" type="ORF">HMPREF9123_1156</name>
</gene>
<dbReference type="HOGENOM" id="CLU_114931_0_0_4"/>
<comment type="caution">
    <text evidence="1">The sequence shown here is derived from an EMBL/GenBank/DDBJ whole genome shotgun (WGS) entry which is preliminary data.</text>
</comment>
<dbReference type="Pfam" id="PF11041">
    <property type="entry name" value="Phage_Wedge1"/>
    <property type="match status" value="1"/>
</dbReference>
<dbReference type="RefSeq" id="WP_007342165.1">
    <property type="nucleotide sequence ID" value="NZ_GL878494.1"/>
</dbReference>
<dbReference type="OrthoDB" id="8158189at2"/>
<reference evidence="1 2" key="1">
    <citation type="submission" date="2011-02" db="EMBL/GenBank/DDBJ databases">
        <authorList>
            <person name="Muzny D."/>
            <person name="Qin X."/>
            <person name="Deng J."/>
            <person name="Jiang H."/>
            <person name="Liu Y."/>
            <person name="Qu J."/>
            <person name="Song X.-Z."/>
            <person name="Zhang L."/>
            <person name="Thornton R."/>
            <person name="Coyle M."/>
            <person name="Francisco L."/>
            <person name="Jackson L."/>
            <person name="Javaid M."/>
            <person name="Korchina V."/>
            <person name="Kovar C."/>
            <person name="Mata R."/>
            <person name="Mathew T."/>
            <person name="Ngo R."/>
            <person name="Nguyen L."/>
            <person name="Nguyen N."/>
            <person name="Okwuonu G."/>
            <person name="Ongeri F."/>
            <person name="Pham C."/>
            <person name="Simmons D."/>
            <person name="Wilczek-Boney K."/>
            <person name="Hale W."/>
            <person name="Jakkamsetti A."/>
            <person name="Pham P."/>
            <person name="Ruth R."/>
            <person name="San Lucas F."/>
            <person name="Warren J."/>
            <person name="Zhang J."/>
            <person name="Zhao Z."/>
            <person name="Zhou C."/>
            <person name="Zhu D."/>
            <person name="Lee S."/>
            <person name="Bess C."/>
            <person name="Blankenburg K."/>
            <person name="Forbes L."/>
            <person name="Fu Q."/>
            <person name="Gubbala S."/>
            <person name="Hirani K."/>
            <person name="Jayaseelan J.C."/>
            <person name="Lara F."/>
            <person name="Munidasa M."/>
            <person name="Palculict T."/>
            <person name="Patil S."/>
            <person name="Pu L.-L."/>
            <person name="Saada N."/>
            <person name="Tang L."/>
            <person name="Weissenberger G."/>
            <person name="Zhu Y."/>
            <person name="Hemphill L."/>
            <person name="Shang Y."/>
            <person name="Youmans B."/>
            <person name="Ayvaz T."/>
            <person name="Ross M."/>
            <person name="Santibanez J."/>
            <person name="Aqrawi P."/>
            <person name="Gross S."/>
            <person name="Joshi V."/>
            <person name="Fowler G."/>
            <person name="Nazareth L."/>
            <person name="Reid J."/>
            <person name="Worley K."/>
            <person name="Petrosino J."/>
            <person name="Highlander S."/>
            <person name="Gibbs R."/>
        </authorList>
    </citation>
    <scope>NUCLEOTIDE SEQUENCE [LARGE SCALE GENOMIC DNA]</scope>
    <source>
        <strain evidence="1 2">ATCC BAA-1200</strain>
    </source>
</reference>
<proteinExistence type="predicted"/>
<sequence>MKRVQDTLISQYANSPVLCGIIRRFNDCFDPRADLRRFYDTVWNIDTAQGFGLDTWGAIVGIGREVAISAQDEYIGFAQGYTPFGEGIWSSGEDTDRRYRLDDDTYRRIILLKAMSNIIYATAPHINRLLREMFGKRGRAYFVKNSTMAARYVFEFYLLPVERAVIRQTDLLPRPAGVLLDFYEPEADKTFGYLEANLAPFGEGAFFMGA</sequence>
<keyword evidence="2" id="KW-1185">Reference proteome</keyword>
<name>F2BBQ1_9NEIS</name>
<dbReference type="InterPro" id="IPR021283">
    <property type="entry name" value="Phage_Wedge1"/>
</dbReference>